<organism evidence="2 3">
    <name type="scientific">Thielaviopsis punctulata</name>
    <dbReference type="NCBI Taxonomy" id="72032"/>
    <lineage>
        <taxon>Eukaryota</taxon>
        <taxon>Fungi</taxon>
        <taxon>Dikarya</taxon>
        <taxon>Ascomycota</taxon>
        <taxon>Pezizomycotina</taxon>
        <taxon>Sordariomycetes</taxon>
        <taxon>Hypocreomycetidae</taxon>
        <taxon>Microascales</taxon>
        <taxon>Ceratocystidaceae</taxon>
        <taxon>Thielaviopsis</taxon>
    </lineage>
</organism>
<feature type="compositionally biased region" description="Polar residues" evidence="1">
    <location>
        <begin position="44"/>
        <end position="78"/>
    </location>
</feature>
<proteinExistence type="predicted"/>
<accession>A0A0F4ZGB2</accession>
<name>A0A0F4ZGB2_9PEZI</name>
<evidence type="ECO:0000313" key="2">
    <source>
        <dbReference type="EMBL" id="KKA29255.1"/>
    </source>
</evidence>
<reference evidence="2 3" key="1">
    <citation type="submission" date="2015-03" db="EMBL/GenBank/DDBJ databases">
        <authorList>
            <person name="Radwan O."/>
            <person name="Al-Naeli F.A."/>
            <person name="Rendon G.A."/>
            <person name="Fields C."/>
        </authorList>
    </citation>
    <scope>NUCLEOTIDE SEQUENCE [LARGE SCALE GENOMIC DNA]</scope>
    <source>
        <strain evidence="2">CR-DP1</strain>
    </source>
</reference>
<evidence type="ECO:0000313" key="3">
    <source>
        <dbReference type="Proteomes" id="UP000033483"/>
    </source>
</evidence>
<evidence type="ECO:0000256" key="1">
    <source>
        <dbReference type="SAM" id="MobiDB-lite"/>
    </source>
</evidence>
<keyword evidence="3" id="KW-1185">Reference proteome</keyword>
<sequence>MDEFTADFFISRSASPEPPPPEPGPDPAVDTDASSLYHHHHQQSLDGITASASSVATTGPTGDNTTSQHIQQNNQSHATDNLDSHITVAPAAAAAATADAAAKHKDKEKGGLRQRMAAIRDKAALQDRLLEK</sequence>
<feature type="compositionally biased region" description="Pro residues" evidence="1">
    <location>
        <begin position="16"/>
        <end position="26"/>
    </location>
</feature>
<dbReference type="Proteomes" id="UP000033483">
    <property type="component" value="Unassembled WGS sequence"/>
</dbReference>
<feature type="region of interest" description="Disordered" evidence="1">
    <location>
        <begin position="1"/>
        <end position="78"/>
    </location>
</feature>
<comment type="caution">
    <text evidence="2">The sequence shown here is derived from an EMBL/GenBank/DDBJ whole genome shotgun (WGS) entry which is preliminary data.</text>
</comment>
<dbReference type="EMBL" id="LAEV01000931">
    <property type="protein sequence ID" value="KKA29255.1"/>
    <property type="molecule type" value="Genomic_DNA"/>
</dbReference>
<dbReference type="AlphaFoldDB" id="A0A0F4ZGB2"/>
<gene>
    <name evidence="2" type="ORF">TD95_002044</name>
</gene>
<protein>
    <submittedName>
        <fullName evidence="2">Uncharacterized protein</fullName>
    </submittedName>
</protein>